<evidence type="ECO:0000256" key="2">
    <source>
        <dbReference type="ARBA" id="ARBA00022741"/>
    </source>
</evidence>
<evidence type="ECO:0000313" key="7">
    <source>
        <dbReference type="EMBL" id="KAF0532009.1"/>
    </source>
</evidence>
<dbReference type="AlphaFoldDB" id="A0A8H4EQ10"/>
<keyword evidence="3 4" id="KW-0067">ATP-binding</keyword>
<dbReference type="OrthoDB" id="2355087at2759"/>
<protein>
    <submittedName>
        <fullName evidence="7">Serine/threonine kinase</fullName>
    </submittedName>
</protein>
<evidence type="ECO:0000256" key="4">
    <source>
        <dbReference type="PROSITE-ProRule" id="PRU10141"/>
    </source>
</evidence>
<dbReference type="Proteomes" id="UP000439903">
    <property type="component" value="Unassembled WGS sequence"/>
</dbReference>
<dbReference type="InterPro" id="IPR008984">
    <property type="entry name" value="SMAD_FHA_dom_sf"/>
</dbReference>
<dbReference type="Gene3D" id="2.60.200.20">
    <property type="match status" value="1"/>
</dbReference>
<keyword evidence="7" id="KW-0418">Kinase</keyword>
<name>A0A8H4EQ10_GIGMA</name>
<comment type="caution">
    <text evidence="7">The sequence shown here is derived from an EMBL/GenBank/DDBJ whole genome shotgun (WGS) entry which is preliminary data.</text>
</comment>
<evidence type="ECO:0000256" key="3">
    <source>
        <dbReference type="ARBA" id="ARBA00022840"/>
    </source>
</evidence>
<feature type="binding site" evidence="4">
    <location>
        <position position="206"/>
    </location>
    <ligand>
        <name>ATP</name>
        <dbReference type="ChEBI" id="CHEBI:30616"/>
    </ligand>
</feature>
<keyword evidence="2 4" id="KW-0547">Nucleotide-binding</keyword>
<dbReference type="EMBL" id="WTPW01000237">
    <property type="protein sequence ID" value="KAF0532009.1"/>
    <property type="molecule type" value="Genomic_DNA"/>
</dbReference>
<evidence type="ECO:0000256" key="1">
    <source>
        <dbReference type="ARBA" id="ARBA00005575"/>
    </source>
</evidence>
<dbReference type="GO" id="GO:0005524">
    <property type="term" value="F:ATP binding"/>
    <property type="evidence" value="ECO:0007669"/>
    <property type="project" value="UniProtKB-UniRule"/>
</dbReference>
<dbReference type="PROSITE" id="PS00107">
    <property type="entry name" value="PROTEIN_KINASE_ATP"/>
    <property type="match status" value="1"/>
</dbReference>
<dbReference type="InterPro" id="IPR008271">
    <property type="entry name" value="Ser/Thr_kinase_AS"/>
</dbReference>
<comment type="similarity">
    <text evidence="1">Belongs to the protein kinase superfamily. CAMK Ser/Thr protein kinase family. CHEK2 subfamily.</text>
</comment>
<evidence type="ECO:0000259" key="6">
    <source>
        <dbReference type="PROSITE" id="PS50011"/>
    </source>
</evidence>
<dbReference type="InterPro" id="IPR011009">
    <property type="entry name" value="Kinase-like_dom_sf"/>
</dbReference>
<dbReference type="PROSITE" id="PS50011">
    <property type="entry name" value="PROTEIN_KINASE_DOM"/>
    <property type="match status" value="1"/>
</dbReference>
<dbReference type="GO" id="GO:0004674">
    <property type="term" value="F:protein serine/threonine kinase activity"/>
    <property type="evidence" value="ECO:0007669"/>
    <property type="project" value="UniProtKB-KW"/>
</dbReference>
<organism evidence="7 8">
    <name type="scientific">Gigaspora margarita</name>
    <dbReference type="NCBI Taxonomy" id="4874"/>
    <lineage>
        <taxon>Eukaryota</taxon>
        <taxon>Fungi</taxon>
        <taxon>Fungi incertae sedis</taxon>
        <taxon>Mucoromycota</taxon>
        <taxon>Glomeromycotina</taxon>
        <taxon>Glomeromycetes</taxon>
        <taxon>Diversisporales</taxon>
        <taxon>Gigasporaceae</taxon>
        <taxon>Gigaspora</taxon>
    </lineage>
</organism>
<dbReference type="SUPFAM" id="SSF49879">
    <property type="entry name" value="SMAD/FHA domain"/>
    <property type="match status" value="1"/>
</dbReference>
<dbReference type="SMART" id="SM00220">
    <property type="entry name" value="S_TKc"/>
    <property type="match status" value="1"/>
</dbReference>
<reference evidence="7 8" key="1">
    <citation type="journal article" date="2019" name="Environ. Microbiol.">
        <title>At the nexus of three kingdoms: the genome of the mycorrhizal fungus Gigaspora margarita provides insights into plant, endobacterial and fungal interactions.</title>
        <authorList>
            <person name="Venice F."/>
            <person name="Ghignone S."/>
            <person name="Salvioli di Fossalunga A."/>
            <person name="Amselem J."/>
            <person name="Novero M."/>
            <person name="Xianan X."/>
            <person name="Sedzielewska Toro K."/>
            <person name="Morin E."/>
            <person name="Lipzen A."/>
            <person name="Grigoriev I.V."/>
            <person name="Henrissat B."/>
            <person name="Martin F.M."/>
            <person name="Bonfante P."/>
        </authorList>
    </citation>
    <scope>NUCLEOTIDE SEQUENCE [LARGE SCALE GENOMIC DNA]</scope>
    <source>
        <strain evidence="7 8">BEG34</strain>
    </source>
</reference>
<evidence type="ECO:0000256" key="5">
    <source>
        <dbReference type="RuleBase" id="RU000304"/>
    </source>
</evidence>
<feature type="domain" description="Protein kinase" evidence="6">
    <location>
        <begin position="177"/>
        <end position="442"/>
    </location>
</feature>
<dbReference type="Pfam" id="PF00498">
    <property type="entry name" value="FHA"/>
    <property type="match status" value="1"/>
</dbReference>
<dbReference type="SUPFAM" id="SSF56112">
    <property type="entry name" value="Protein kinase-like (PK-like)"/>
    <property type="match status" value="1"/>
</dbReference>
<dbReference type="InterPro" id="IPR000719">
    <property type="entry name" value="Prot_kinase_dom"/>
</dbReference>
<keyword evidence="7" id="KW-0808">Transferase</keyword>
<dbReference type="Pfam" id="PF00069">
    <property type="entry name" value="Pkinase"/>
    <property type="match status" value="1"/>
</dbReference>
<gene>
    <name evidence="7" type="ORF">F8M41_011526</name>
</gene>
<sequence>MRVKRQKLGKPVKNYLAQEYIEYRRRVNASTPENARPIATFRIDCQPLITFSLNETKKSVCVGTLPGCKEGRIFVGEDYMIDKIHCQFVIVNKNPGVQGCNYTAFVRDISFNSSTFVNNKRVGYGSSMVLHGQDMIRIGEHPDKSIKIRYTNNEFHYVQDKMLLKYTMPESLSNYSVRSLEYLGKGAHGIVMNGLQSFSNGDVACKYIFRESMSQELYDRISEEANIISKLKHENIVTFLDSWKDPEHTIIILEFMTGGSLLSLINQDQIKFDDWTDLARQICSAIQYMHDNDYMHRDIKASNVMFSDKTYKVVKLIDFGLTKSFNKAEQLDDSIEHTAIGTIAYTSCEIAQGLLDGKRQCHYTCAVDMWSFGILNYHALTGNLPFTGEDNQVLRSIVSDEINYSPLIELNLQYAVDFISELCQKDPESRLTASQAMDHAFFQRLKNDKMTNDKCQGILS</sequence>
<evidence type="ECO:0000313" key="8">
    <source>
        <dbReference type="Proteomes" id="UP000439903"/>
    </source>
</evidence>
<dbReference type="Gene3D" id="1.10.510.10">
    <property type="entry name" value="Transferase(Phosphotransferase) domain 1"/>
    <property type="match status" value="1"/>
</dbReference>
<keyword evidence="5" id="KW-0723">Serine/threonine-protein kinase</keyword>
<proteinExistence type="inferred from homology"/>
<dbReference type="InterPro" id="IPR017441">
    <property type="entry name" value="Protein_kinase_ATP_BS"/>
</dbReference>
<dbReference type="PANTHER" id="PTHR24347">
    <property type="entry name" value="SERINE/THREONINE-PROTEIN KINASE"/>
    <property type="match status" value="1"/>
</dbReference>
<accession>A0A8H4EQ10</accession>
<keyword evidence="8" id="KW-1185">Reference proteome</keyword>
<dbReference type="PROSITE" id="PS00108">
    <property type="entry name" value="PROTEIN_KINASE_ST"/>
    <property type="match status" value="1"/>
</dbReference>
<dbReference type="InterPro" id="IPR000253">
    <property type="entry name" value="FHA_dom"/>
</dbReference>